<evidence type="ECO:0000256" key="1">
    <source>
        <dbReference type="SAM" id="SignalP"/>
    </source>
</evidence>
<dbReference type="Gramene" id="Al_scaffold_0005_3117">
    <property type="protein sequence ID" value="Al_scaffold_0005_3117"/>
    <property type="gene ID" value="Al_scaffold_0005_3117"/>
</dbReference>
<feature type="chain" id="PRO_5003102719" evidence="1">
    <location>
        <begin position="23"/>
        <end position="99"/>
    </location>
</feature>
<dbReference type="GO" id="GO:0061458">
    <property type="term" value="P:reproductive system development"/>
    <property type="evidence" value="ECO:0007669"/>
    <property type="project" value="TreeGrafter"/>
</dbReference>
<accession>D7LSN5</accession>
<sequence length="99" mass="10963">MKLLNLFAASLLLAEFMLNQLGIEESEVTKNMAEVSILNLKSWTGEADDSQPEAVIAPHAVAVHTRLQENEGILVKYHTMKARTDGDIVSIRISQQLLC</sequence>
<keyword evidence="1" id="KW-0732">Signal</keyword>
<dbReference type="PANTHER" id="PTHR47149">
    <property type="entry name" value="F-BOX PROTEIN RMF"/>
    <property type="match status" value="1"/>
</dbReference>
<dbReference type="GO" id="GO:0005634">
    <property type="term" value="C:nucleus"/>
    <property type="evidence" value="ECO:0007669"/>
    <property type="project" value="TreeGrafter"/>
</dbReference>
<dbReference type="HOGENOM" id="CLU_2323626_0_0_1"/>
<dbReference type="AlphaFoldDB" id="D7LSN5"/>
<organism evidence="3">
    <name type="scientific">Arabidopsis lyrata subsp. lyrata</name>
    <name type="common">Lyre-leaved rock-cress</name>
    <dbReference type="NCBI Taxonomy" id="81972"/>
    <lineage>
        <taxon>Eukaryota</taxon>
        <taxon>Viridiplantae</taxon>
        <taxon>Streptophyta</taxon>
        <taxon>Embryophyta</taxon>
        <taxon>Tracheophyta</taxon>
        <taxon>Spermatophyta</taxon>
        <taxon>Magnoliopsida</taxon>
        <taxon>eudicotyledons</taxon>
        <taxon>Gunneridae</taxon>
        <taxon>Pentapetalae</taxon>
        <taxon>rosids</taxon>
        <taxon>malvids</taxon>
        <taxon>Brassicales</taxon>
        <taxon>Brassicaceae</taxon>
        <taxon>Camelineae</taxon>
        <taxon>Arabidopsis</taxon>
    </lineage>
</organism>
<proteinExistence type="predicted"/>
<dbReference type="PANTHER" id="PTHR47149:SF1">
    <property type="entry name" value="F-BOX PROTEIN RMF"/>
    <property type="match status" value="1"/>
</dbReference>
<keyword evidence="3" id="KW-1185">Reference proteome</keyword>
<dbReference type="STRING" id="81972.D7LSN5"/>
<dbReference type="Proteomes" id="UP000008694">
    <property type="component" value="Unassembled WGS sequence"/>
</dbReference>
<feature type="signal peptide" evidence="1">
    <location>
        <begin position="1"/>
        <end position="22"/>
    </location>
</feature>
<evidence type="ECO:0000313" key="3">
    <source>
        <dbReference type="Proteomes" id="UP000008694"/>
    </source>
</evidence>
<protein>
    <submittedName>
        <fullName evidence="2">Predicted protein</fullName>
    </submittedName>
</protein>
<name>D7LSN5_ARALL</name>
<evidence type="ECO:0000313" key="2">
    <source>
        <dbReference type="EMBL" id="EFH54666.1"/>
    </source>
</evidence>
<gene>
    <name evidence="2" type="ORF">ARALYDRAFT_667082</name>
</gene>
<reference evidence="3" key="1">
    <citation type="journal article" date="2011" name="Nat. Genet.">
        <title>The Arabidopsis lyrata genome sequence and the basis of rapid genome size change.</title>
        <authorList>
            <person name="Hu T.T."/>
            <person name="Pattyn P."/>
            <person name="Bakker E.G."/>
            <person name="Cao J."/>
            <person name="Cheng J.-F."/>
            <person name="Clark R.M."/>
            <person name="Fahlgren N."/>
            <person name="Fawcett J.A."/>
            <person name="Grimwood J."/>
            <person name="Gundlach H."/>
            <person name="Haberer G."/>
            <person name="Hollister J.D."/>
            <person name="Ossowski S."/>
            <person name="Ottilar R.P."/>
            <person name="Salamov A.A."/>
            <person name="Schneeberger K."/>
            <person name="Spannagl M."/>
            <person name="Wang X."/>
            <person name="Yang L."/>
            <person name="Nasrallah M.E."/>
            <person name="Bergelson J."/>
            <person name="Carrington J.C."/>
            <person name="Gaut B.S."/>
            <person name="Schmutz J."/>
            <person name="Mayer K.F.X."/>
            <person name="Van de Peer Y."/>
            <person name="Grigoriev I.V."/>
            <person name="Nordborg M."/>
            <person name="Weigel D."/>
            <person name="Guo Y.-L."/>
        </authorList>
    </citation>
    <scope>NUCLEOTIDE SEQUENCE [LARGE SCALE GENOMIC DNA]</scope>
    <source>
        <strain evidence="3">cv. MN47</strain>
    </source>
</reference>
<dbReference type="EMBL" id="GL348717">
    <property type="protein sequence ID" value="EFH54666.1"/>
    <property type="molecule type" value="Genomic_DNA"/>
</dbReference>